<comment type="caution">
    <text evidence="2">The sequence shown here is derived from an EMBL/GenBank/DDBJ whole genome shotgun (WGS) entry which is preliminary data.</text>
</comment>
<dbReference type="InterPro" id="IPR036869">
    <property type="entry name" value="J_dom_sf"/>
</dbReference>
<evidence type="ECO:0000313" key="2">
    <source>
        <dbReference type="EMBL" id="KAG6522009.1"/>
    </source>
</evidence>
<sequence>MRRASALFEVRSSVDRSKRCIAMSGALICLSSVGGATIRPRAVVSAAAGRRARSPHEVLRVRETATVAEIRAAYRSMAKQFHPDVAAGRGADDFIEIKEAYEALSDPAVRAPCVASMRWRRREGGVPGAKTLRWRRWETDQCW</sequence>
<organism evidence="2 3">
    <name type="scientific">Zingiber officinale</name>
    <name type="common">Ginger</name>
    <name type="synonym">Amomum zingiber</name>
    <dbReference type="NCBI Taxonomy" id="94328"/>
    <lineage>
        <taxon>Eukaryota</taxon>
        <taxon>Viridiplantae</taxon>
        <taxon>Streptophyta</taxon>
        <taxon>Embryophyta</taxon>
        <taxon>Tracheophyta</taxon>
        <taxon>Spermatophyta</taxon>
        <taxon>Magnoliopsida</taxon>
        <taxon>Liliopsida</taxon>
        <taxon>Zingiberales</taxon>
        <taxon>Zingiberaceae</taxon>
        <taxon>Zingiber</taxon>
    </lineage>
</organism>
<dbReference type="PANTHER" id="PTHR45432">
    <property type="entry name" value="CHAPERONE PROTEIN DNAJ 11, CHLOROPLASTIC-LIKE"/>
    <property type="match status" value="1"/>
</dbReference>
<dbReference type="Gene3D" id="1.10.287.110">
    <property type="entry name" value="DnaJ domain"/>
    <property type="match status" value="1"/>
</dbReference>
<dbReference type="Proteomes" id="UP000734854">
    <property type="component" value="Unassembled WGS sequence"/>
</dbReference>
<reference evidence="2 3" key="1">
    <citation type="submission" date="2020-08" db="EMBL/GenBank/DDBJ databases">
        <title>Plant Genome Project.</title>
        <authorList>
            <person name="Zhang R.-G."/>
        </authorList>
    </citation>
    <scope>NUCLEOTIDE SEQUENCE [LARGE SCALE GENOMIC DNA]</scope>
    <source>
        <tissue evidence="2">Rhizome</tissue>
    </source>
</reference>
<dbReference type="PROSITE" id="PS50076">
    <property type="entry name" value="DNAJ_2"/>
    <property type="match status" value="1"/>
</dbReference>
<dbReference type="SMART" id="SM00271">
    <property type="entry name" value="DnaJ"/>
    <property type="match status" value="1"/>
</dbReference>
<proteinExistence type="predicted"/>
<dbReference type="Pfam" id="PF00226">
    <property type="entry name" value="DnaJ"/>
    <property type="match status" value="1"/>
</dbReference>
<evidence type="ECO:0000313" key="3">
    <source>
        <dbReference type="Proteomes" id="UP000734854"/>
    </source>
</evidence>
<gene>
    <name evidence="2" type="ORF">ZIOFF_019143</name>
</gene>
<dbReference type="PANTHER" id="PTHR45432:SF2">
    <property type="entry name" value="CHAPERONE PROTEIN DNAJ 11, CHLOROPLASTIC"/>
    <property type="match status" value="1"/>
</dbReference>
<dbReference type="AlphaFoldDB" id="A0A8J5H739"/>
<keyword evidence="3" id="KW-1185">Reference proteome</keyword>
<evidence type="ECO:0000259" key="1">
    <source>
        <dbReference type="PROSITE" id="PS50076"/>
    </source>
</evidence>
<accession>A0A8J5H739</accession>
<dbReference type="EMBL" id="JACMSC010000005">
    <property type="protein sequence ID" value="KAG6522009.1"/>
    <property type="molecule type" value="Genomic_DNA"/>
</dbReference>
<dbReference type="GO" id="GO:0005783">
    <property type="term" value="C:endoplasmic reticulum"/>
    <property type="evidence" value="ECO:0007669"/>
    <property type="project" value="UniProtKB-ARBA"/>
</dbReference>
<dbReference type="CDD" id="cd06257">
    <property type="entry name" value="DnaJ"/>
    <property type="match status" value="1"/>
</dbReference>
<dbReference type="InterPro" id="IPR001623">
    <property type="entry name" value="DnaJ_domain"/>
</dbReference>
<protein>
    <recommendedName>
        <fullName evidence="1">J domain-containing protein</fullName>
    </recommendedName>
</protein>
<dbReference type="PRINTS" id="PR00625">
    <property type="entry name" value="JDOMAIN"/>
</dbReference>
<dbReference type="SUPFAM" id="SSF46565">
    <property type="entry name" value="Chaperone J-domain"/>
    <property type="match status" value="1"/>
</dbReference>
<name>A0A8J5H739_ZINOF</name>
<feature type="domain" description="J" evidence="1">
    <location>
        <begin position="54"/>
        <end position="125"/>
    </location>
</feature>